<accession>R9GRD0</accession>
<dbReference type="STRING" id="1150600.ADIARSV_2507"/>
<dbReference type="Proteomes" id="UP000014174">
    <property type="component" value="Unassembled WGS sequence"/>
</dbReference>
<evidence type="ECO:0000313" key="2">
    <source>
        <dbReference type="EMBL" id="EOR94266.1"/>
    </source>
</evidence>
<dbReference type="Pfam" id="PF13372">
    <property type="entry name" value="Alginate_exp"/>
    <property type="match status" value="1"/>
</dbReference>
<dbReference type="InterPro" id="IPR053728">
    <property type="entry name" value="Alginate_Permeability_Chnl"/>
</dbReference>
<reference evidence="2 3" key="1">
    <citation type="journal article" date="2013" name="Genome Announc.">
        <title>Draft Genome Sequence of Arcticibacter svalbardensis Strain MN12-7T, a Member of the Family Sphingobacteriaceae Isolated from an Arctic Soil Sample.</title>
        <authorList>
            <person name="Shivaji S."/>
            <person name="Ara S."/>
            <person name="Prasad S."/>
            <person name="Manasa B.P."/>
            <person name="Begum Z."/>
            <person name="Singh A."/>
            <person name="Kumar Pinnaka A."/>
        </authorList>
    </citation>
    <scope>NUCLEOTIDE SEQUENCE [LARGE SCALE GENOMIC DNA]</scope>
    <source>
        <strain evidence="2 3">MN12-7</strain>
    </source>
</reference>
<keyword evidence="3" id="KW-1185">Reference proteome</keyword>
<organism evidence="2 3">
    <name type="scientific">Arcticibacter svalbardensis MN12-7</name>
    <dbReference type="NCBI Taxonomy" id="1150600"/>
    <lineage>
        <taxon>Bacteria</taxon>
        <taxon>Pseudomonadati</taxon>
        <taxon>Bacteroidota</taxon>
        <taxon>Sphingobacteriia</taxon>
        <taxon>Sphingobacteriales</taxon>
        <taxon>Sphingobacteriaceae</taxon>
        <taxon>Arcticibacter</taxon>
    </lineage>
</organism>
<protein>
    <recommendedName>
        <fullName evidence="1">Alginate export domain-containing protein</fullName>
    </recommendedName>
</protein>
<gene>
    <name evidence="2" type="ORF">ADIARSV_2507</name>
</gene>
<evidence type="ECO:0000259" key="1">
    <source>
        <dbReference type="Pfam" id="PF13372"/>
    </source>
</evidence>
<feature type="domain" description="Alginate export" evidence="1">
    <location>
        <begin position="17"/>
        <end position="380"/>
    </location>
</feature>
<proteinExistence type="predicted"/>
<name>R9GRD0_9SPHI</name>
<evidence type="ECO:0000313" key="3">
    <source>
        <dbReference type="Proteomes" id="UP000014174"/>
    </source>
</evidence>
<dbReference type="InterPro" id="IPR025388">
    <property type="entry name" value="Alginate_export_dom"/>
</dbReference>
<dbReference type="AlphaFoldDB" id="R9GRD0"/>
<comment type="caution">
    <text evidence="2">The sequence shown here is derived from an EMBL/GenBank/DDBJ whole genome shotgun (WGS) entry which is preliminary data.</text>
</comment>
<dbReference type="Gene3D" id="2.40.160.100">
    <property type="match status" value="1"/>
</dbReference>
<dbReference type="EMBL" id="AQPN01000090">
    <property type="protein sequence ID" value="EOR94266.1"/>
    <property type="molecule type" value="Genomic_DNA"/>
</dbReference>
<sequence length="411" mass="45796">MLFFSVPSKGQDILIDGEFRPRFEYRNGFKSPLADSLKPVGIGLQRTRLGANYKSNAIIAQFTMQDSRIYGATDLKQTASLGIYEAYAELLLMQGLSVKVGRQGLQYEDGRLFSTAPWSNTGNAHDLAMLKYNNSSFQANLAFGYGNKNDILSESVYDVSGMYKDISILWMKKTILNGLNLSLLGTQEGFQEGTTAALLKNLYHRNTIGGTLELKNDSIPLSFLLTAYTQSGKSSVSTNLDAYLLAFRVNNKFSSSFGLSLGTDYYSGTSPETASTENHTFNKLYGVNHLFNGFMEYWATLPKGGLIDYLAIVSYPGKSKLSADLTLHHFLLAKQMIVDKLQVKRNIGSELDLVFNYKLTKEAAIQLGYCSYFTTDGTRTLKKASQDSHSPQYAYLMFTIKPQFFETPEVK</sequence>
<dbReference type="eggNOG" id="COG3203">
    <property type="taxonomic scope" value="Bacteria"/>
</dbReference>